<keyword evidence="3" id="KW-1185">Reference proteome</keyword>
<reference evidence="2 3" key="1">
    <citation type="submission" date="2014-04" db="EMBL/GenBank/DDBJ databases">
        <title>Evolutionary Origins and Diversification of the Mycorrhizal Mutualists.</title>
        <authorList>
            <consortium name="DOE Joint Genome Institute"/>
            <consortium name="Mycorrhizal Genomics Consortium"/>
            <person name="Kohler A."/>
            <person name="Kuo A."/>
            <person name="Nagy L.G."/>
            <person name="Floudas D."/>
            <person name="Copeland A."/>
            <person name="Barry K.W."/>
            <person name="Cichocki N."/>
            <person name="Veneault-Fourrey C."/>
            <person name="LaButti K."/>
            <person name="Lindquist E.A."/>
            <person name="Lipzen A."/>
            <person name="Lundell T."/>
            <person name="Morin E."/>
            <person name="Murat C."/>
            <person name="Riley R."/>
            <person name="Ohm R."/>
            <person name="Sun H."/>
            <person name="Tunlid A."/>
            <person name="Henrissat B."/>
            <person name="Grigoriev I.V."/>
            <person name="Hibbett D.S."/>
            <person name="Martin F."/>
        </authorList>
    </citation>
    <scope>NUCLEOTIDE SEQUENCE [LARGE SCALE GENOMIC DNA]</scope>
    <source>
        <strain evidence="2 3">FD-317 M1</strain>
    </source>
</reference>
<dbReference type="OrthoDB" id="2621411at2759"/>
<dbReference type="HOGENOM" id="CLU_2469327_0_0_1"/>
<evidence type="ECO:0000313" key="3">
    <source>
        <dbReference type="Proteomes" id="UP000053593"/>
    </source>
</evidence>
<name>A0A0D0CCR4_9AGAR</name>
<dbReference type="AlphaFoldDB" id="A0A0D0CCR4"/>
<feature type="region of interest" description="Disordered" evidence="1">
    <location>
        <begin position="16"/>
        <end position="49"/>
    </location>
</feature>
<sequence length="88" mass="9763">MFDESQRAVVAGNHQWGLDVGPHEGGGDPQLIGPDVTPYDMKRDGNDDEEVVYGPDYNYDINNQKERGASSKAITAIAESFHQDLKRK</sequence>
<dbReference type="Proteomes" id="UP000053593">
    <property type="component" value="Unassembled WGS sequence"/>
</dbReference>
<protein>
    <submittedName>
        <fullName evidence="2">Uncharacterized protein</fullName>
    </submittedName>
</protein>
<accession>A0A0D0CCR4</accession>
<evidence type="ECO:0000313" key="2">
    <source>
        <dbReference type="EMBL" id="KIK52718.1"/>
    </source>
</evidence>
<dbReference type="EMBL" id="KN834838">
    <property type="protein sequence ID" value="KIK52718.1"/>
    <property type="molecule type" value="Genomic_DNA"/>
</dbReference>
<proteinExistence type="predicted"/>
<evidence type="ECO:0000256" key="1">
    <source>
        <dbReference type="SAM" id="MobiDB-lite"/>
    </source>
</evidence>
<gene>
    <name evidence="2" type="ORF">GYMLUDRAFT_250972</name>
</gene>
<organism evidence="2 3">
    <name type="scientific">Collybiopsis luxurians FD-317 M1</name>
    <dbReference type="NCBI Taxonomy" id="944289"/>
    <lineage>
        <taxon>Eukaryota</taxon>
        <taxon>Fungi</taxon>
        <taxon>Dikarya</taxon>
        <taxon>Basidiomycota</taxon>
        <taxon>Agaricomycotina</taxon>
        <taxon>Agaricomycetes</taxon>
        <taxon>Agaricomycetidae</taxon>
        <taxon>Agaricales</taxon>
        <taxon>Marasmiineae</taxon>
        <taxon>Omphalotaceae</taxon>
        <taxon>Collybiopsis</taxon>
        <taxon>Collybiopsis luxurians</taxon>
    </lineage>
</organism>